<dbReference type="EMBL" id="ML143516">
    <property type="protein sequence ID" value="TBU23089.1"/>
    <property type="molecule type" value="Genomic_DNA"/>
</dbReference>
<feature type="region of interest" description="Disordered" evidence="1">
    <location>
        <begin position="1"/>
        <end position="74"/>
    </location>
</feature>
<dbReference type="AlphaFoldDB" id="A0A4Q9M818"/>
<gene>
    <name evidence="2" type="ORF">BD311DRAFT_674706</name>
</gene>
<feature type="compositionally biased region" description="Polar residues" evidence="1">
    <location>
        <begin position="31"/>
        <end position="41"/>
    </location>
</feature>
<feature type="compositionally biased region" description="Basic and acidic residues" evidence="1">
    <location>
        <begin position="1"/>
        <end position="11"/>
    </location>
</feature>
<name>A0A4Q9M818_9APHY</name>
<evidence type="ECO:0000256" key="1">
    <source>
        <dbReference type="SAM" id="MobiDB-lite"/>
    </source>
</evidence>
<sequence length="121" mass="13277">MNTDQKQDHTAYQEPQAIQELGAPAEGLDTGSDTGYTTNQHPYEKVQAHPATNTPLVAPPSYGGTARGHSQEAKLRKVQRKWQEELRDAQMSDAKVASWKGLKSKATKGISRAINRTTAVF</sequence>
<organism evidence="2">
    <name type="scientific">Dichomitus squalens</name>
    <dbReference type="NCBI Taxonomy" id="114155"/>
    <lineage>
        <taxon>Eukaryota</taxon>
        <taxon>Fungi</taxon>
        <taxon>Dikarya</taxon>
        <taxon>Basidiomycota</taxon>
        <taxon>Agaricomycotina</taxon>
        <taxon>Agaricomycetes</taxon>
        <taxon>Polyporales</taxon>
        <taxon>Polyporaceae</taxon>
        <taxon>Dichomitus</taxon>
    </lineage>
</organism>
<accession>A0A4Q9M818</accession>
<proteinExistence type="predicted"/>
<reference evidence="2" key="1">
    <citation type="submission" date="2019-01" db="EMBL/GenBank/DDBJ databases">
        <title>Draft genome sequences of three monokaryotic isolates of the white-rot basidiomycete fungus Dichomitus squalens.</title>
        <authorList>
            <consortium name="DOE Joint Genome Institute"/>
            <person name="Lopez S.C."/>
            <person name="Andreopoulos B."/>
            <person name="Pangilinan J."/>
            <person name="Lipzen A."/>
            <person name="Riley R."/>
            <person name="Ahrendt S."/>
            <person name="Ng V."/>
            <person name="Barry K."/>
            <person name="Daum C."/>
            <person name="Grigoriev I.V."/>
            <person name="Hilden K.S."/>
            <person name="Makela M.R."/>
            <person name="de Vries R.P."/>
        </authorList>
    </citation>
    <scope>NUCLEOTIDE SEQUENCE [LARGE SCALE GENOMIC DNA]</scope>
    <source>
        <strain evidence="2">OM18370.1</strain>
    </source>
</reference>
<protein>
    <submittedName>
        <fullName evidence="2">Uncharacterized protein</fullName>
    </submittedName>
</protein>
<evidence type="ECO:0000313" key="2">
    <source>
        <dbReference type="EMBL" id="TBU23089.1"/>
    </source>
</evidence>
<dbReference type="Proteomes" id="UP000292957">
    <property type="component" value="Unassembled WGS sequence"/>
</dbReference>